<keyword evidence="7" id="KW-1185">Reference proteome</keyword>
<evidence type="ECO:0000256" key="2">
    <source>
        <dbReference type="ARBA" id="ARBA00023015"/>
    </source>
</evidence>
<dbReference type="PROSITE" id="PS50931">
    <property type="entry name" value="HTH_LYSR"/>
    <property type="match status" value="1"/>
</dbReference>
<gene>
    <name evidence="6" type="ORF">Q0A17_15800</name>
</gene>
<dbReference type="EMBL" id="JAUJYW010000006">
    <property type="protein sequence ID" value="MDN8600858.1"/>
    <property type="molecule type" value="Genomic_DNA"/>
</dbReference>
<accession>A0ABT8PXV5</accession>
<dbReference type="Pfam" id="PF00126">
    <property type="entry name" value="HTH_1"/>
    <property type="match status" value="1"/>
</dbReference>
<dbReference type="SUPFAM" id="SSF53850">
    <property type="entry name" value="Periplasmic binding protein-like II"/>
    <property type="match status" value="1"/>
</dbReference>
<evidence type="ECO:0000256" key="1">
    <source>
        <dbReference type="ARBA" id="ARBA00009437"/>
    </source>
</evidence>
<sequence length="325" mass="36881">MNKQQLKPRELKIISVIAASENISHAALALGIAQANVSKYLADFESKIGLKVFDRTTRQLTLTPFGAALLPYINACLDKNNQLTNFIADYKHEKRGRVTVYAPTGIISYLSKNVIANIADIGDITLTLKTSNLERKAFYEGVDFPDDCDIMVTYAPPKDQTLVASFLVKYAVSAYASREYLKKHPINHPQELENHSCILIDSMMIDDANIWRFTSNGGEDANEYRVKGNYVCDNTQAALDLARNHLGIVFAPDTTLKQDIQSGTLSPCFAEQHQWWLDLVVIFRKREYQPWRVQYVLDELLNEIRHQLAHVIQKSPEQAYQLTDQ</sequence>
<evidence type="ECO:0000313" key="6">
    <source>
        <dbReference type="EMBL" id="MDN8600858.1"/>
    </source>
</evidence>
<reference evidence="6 7" key="1">
    <citation type="submission" date="2023-07" db="EMBL/GenBank/DDBJ databases">
        <title>Citrobacter selenititolerans sp. nov., isolated from seleniferous soil.</title>
        <authorList>
            <person name="Zhang S."/>
            <person name="Li K."/>
            <person name="Peng J."/>
            <person name="Wang H."/>
            <person name="Sun J."/>
            <person name="Guo Y."/>
        </authorList>
    </citation>
    <scope>NUCLEOTIDE SEQUENCE [LARGE SCALE GENOMIC DNA]</scope>
    <source>
        <strain evidence="6 7">S2-9</strain>
    </source>
</reference>
<dbReference type="Gene3D" id="1.10.10.10">
    <property type="entry name" value="Winged helix-like DNA-binding domain superfamily/Winged helix DNA-binding domain"/>
    <property type="match status" value="1"/>
</dbReference>
<dbReference type="Proteomes" id="UP001174867">
    <property type="component" value="Unassembled WGS sequence"/>
</dbReference>
<evidence type="ECO:0000313" key="7">
    <source>
        <dbReference type="Proteomes" id="UP001174867"/>
    </source>
</evidence>
<dbReference type="InterPro" id="IPR005119">
    <property type="entry name" value="LysR_subst-bd"/>
</dbReference>
<feature type="domain" description="HTH lysR-type" evidence="5">
    <location>
        <begin position="6"/>
        <end position="63"/>
    </location>
</feature>
<name>A0ABT8PXV5_9ENTR</name>
<dbReference type="RefSeq" id="WP_276295275.1">
    <property type="nucleotide sequence ID" value="NZ_CP119862.1"/>
</dbReference>
<keyword evidence="3" id="KW-0238">DNA-binding</keyword>
<dbReference type="Pfam" id="PF03466">
    <property type="entry name" value="LysR_substrate"/>
    <property type="match status" value="1"/>
</dbReference>
<dbReference type="InterPro" id="IPR036390">
    <property type="entry name" value="WH_DNA-bd_sf"/>
</dbReference>
<dbReference type="InterPro" id="IPR000847">
    <property type="entry name" value="LysR_HTH_N"/>
</dbReference>
<comment type="caution">
    <text evidence="6">The sequence shown here is derived from an EMBL/GenBank/DDBJ whole genome shotgun (WGS) entry which is preliminary data.</text>
</comment>
<dbReference type="PANTHER" id="PTHR30419:SF14">
    <property type="entry name" value="LYSR FAMILY TRANSCRIPTIONAL REGULATOR"/>
    <property type="match status" value="1"/>
</dbReference>
<evidence type="ECO:0000256" key="3">
    <source>
        <dbReference type="ARBA" id="ARBA00023125"/>
    </source>
</evidence>
<organism evidence="6 7">
    <name type="scientific">Citrobacter enshiensis</name>
    <dbReference type="NCBI Taxonomy" id="2971264"/>
    <lineage>
        <taxon>Bacteria</taxon>
        <taxon>Pseudomonadati</taxon>
        <taxon>Pseudomonadota</taxon>
        <taxon>Gammaproteobacteria</taxon>
        <taxon>Enterobacterales</taxon>
        <taxon>Enterobacteriaceae</taxon>
        <taxon>Citrobacter</taxon>
    </lineage>
</organism>
<keyword evidence="2" id="KW-0805">Transcription regulation</keyword>
<dbReference type="Gene3D" id="3.40.190.290">
    <property type="match status" value="1"/>
</dbReference>
<dbReference type="InterPro" id="IPR050950">
    <property type="entry name" value="HTH-type_LysR_regulators"/>
</dbReference>
<evidence type="ECO:0000256" key="4">
    <source>
        <dbReference type="ARBA" id="ARBA00023163"/>
    </source>
</evidence>
<dbReference type="PANTHER" id="PTHR30419">
    <property type="entry name" value="HTH-TYPE TRANSCRIPTIONAL REGULATOR YBHD"/>
    <property type="match status" value="1"/>
</dbReference>
<keyword evidence="4" id="KW-0804">Transcription</keyword>
<protein>
    <submittedName>
        <fullName evidence="6">LysR family transcriptional regulator</fullName>
    </submittedName>
</protein>
<dbReference type="SUPFAM" id="SSF46785">
    <property type="entry name" value="Winged helix' DNA-binding domain"/>
    <property type="match status" value="1"/>
</dbReference>
<proteinExistence type="inferred from homology"/>
<dbReference type="InterPro" id="IPR036388">
    <property type="entry name" value="WH-like_DNA-bd_sf"/>
</dbReference>
<evidence type="ECO:0000259" key="5">
    <source>
        <dbReference type="PROSITE" id="PS50931"/>
    </source>
</evidence>
<comment type="similarity">
    <text evidence="1">Belongs to the LysR transcriptional regulatory family.</text>
</comment>